<dbReference type="RefSeq" id="WP_067638105.1">
    <property type="nucleotide sequence ID" value="NZ_JAAXOM010000001.1"/>
</dbReference>
<dbReference type="EMBL" id="JAAXOM010000001">
    <property type="protein sequence ID" value="NKX86028.1"/>
    <property type="molecule type" value="Genomic_DNA"/>
</dbReference>
<evidence type="ECO:0000256" key="2">
    <source>
        <dbReference type="ARBA" id="ARBA00023125"/>
    </source>
</evidence>
<dbReference type="PROSITE" id="PS50977">
    <property type="entry name" value="HTH_TETR_2"/>
    <property type="match status" value="1"/>
</dbReference>
<proteinExistence type="predicted"/>
<organism evidence="7 8">
    <name type="scientific">Nocardia coubleae</name>
    <dbReference type="NCBI Taxonomy" id="356147"/>
    <lineage>
        <taxon>Bacteria</taxon>
        <taxon>Bacillati</taxon>
        <taxon>Actinomycetota</taxon>
        <taxon>Actinomycetes</taxon>
        <taxon>Mycobacteriales</taxon>
        <taxon>Nocardiaceae</taxon>
        <taxon>Nocardia</taxon>
    </lineage>
</organism>
<accession>A0A846VZZ5</accession>
<feature type="region of interest" description="Disordered" evidence="5">
    <location>
        <begin position="1"/>
        <end position="20"/>
    </location>
</feature>
<evidence type="ECO:0000256" key="1">
    <source>
        <dbReference type="ARBA" id="ARBA00023015"/>
    </source>
</evidence>
<dbReference type="SUPFAM" id="SSF46689">
    <property type="entry name" value="Homeodomain-like"/>
    <property type="match status" value="1"/>
</dbReference>
<dbReference type="PRINTS" id="PR00455">
    <property type="entry name" value="HTHTETR"/>
</dbReference>
<evidence type="ECO:0000313" key="7">
    <source>
        <dbReference type="EMBL" id="NKX86028.1"/>
    </source>
</evidence>
<dbReference type="Proteomes" id="UP000572007">
    <property type="component" value="Unassembled WGS sequence"/>
</dbReference>
<dbReference type="Pfam" id="PF17937">
    <property type="entry name" value="TetR_C_28"/>
    <property type="match status" value="1"/>
</dbReference>
<dbReference type="Gene3D" id="1.10.357.10">
    <property type="entry name" value="Tetracycline Repressor, domain 2"/>
    <property type="match status" value="1"/>
</dbReference>
<evidence type="ECO:0000256" key="5">
    <source>
        <dbReference type="SAM" id="MobiDB-lite"/>
    </source>
</evidence>
<evidence type="ECO:0000259" key="6">
    <source>
        <dbReference type="PROSITE" id="PS50977"/>
    </source>
</evidence>
<dbReference type="PANTHER" id="PTHR30055:SF234">
    <property type="entry name" value="HTH-TYPE TRANSCRIPTIONAL REGULATOR BETI"/>
    <property type="match status" value="1"/>
</dbReference>
<name>A0A846VZZ5_9NOCA</name>
<evidence type="ECO:0000313" key="8">
    <source>
        <dbReference type="Proteomes" id="UP000572007"/>
    </source>
</evidence>
<protein>
    <submittedName>
        <fullName evidence="7">TetR/AcrR family transcriptional regulator</fullName>
    </submittedName>
</protein>
<dbReference type="GO" id="GO:0000976">
    <property type="term" value="F:transcription cis-regulatory region binding"/>
    <property type="evidence" value="ECO:0007669"/>
    <property type="project" value="TreeGrafter"/>
</dbReference>
<dbReference type="Pfam" id="PF00440">
    <property type="entry name" value="TetR_N"/>
    <property type="match status" value="1"/>
</dbReference>
<dbReference type="InterPro" id="IPR041479">
    <property type="entry name" value="TetR_CgmR_C"/>
</dbReference>
<keyword evidence="3" id="KW-0804">Transcription</keyword>
<dbReference type="InterPro" id="IPR009057">
    <property type="entry name" value="Homeodomain-like_sf"/>
</dbReference>
<gene>
    <name evidence="7" type="ORF">HGA10_01705</name>
</gene>
<dbReference type="PANTHER" id="PTHR30055">
    <property type="entry name" value="HTH-TYPE TRANSCRIPTIONAL REGULATOR RUTR"/>
    <property type="match status" value="1"/>
</dbReference>
<dbReference type="InterPro" id="IPR050109">
    <property type="entry name" value="HTH-type_TetR-like_transc_reg"/>
</dbReference>
<comment type="caution">
    <text evidence="7">The sequence shown here is derived from an EMBL/GenBank/DDBJ whole genome shotgun (WGS) entry which is preliminary data.</text>
</comment>
<feature type="domain" description="HTH tetR-type" evidence="6">
    <location>
        <begin position="19"/>
        <end position="78"/>
    </location>
</feature>
<keyword evidence="1" id="KW-0805">Transcription regulation</keyword>
<dbReference type="InterPro" id="IPR001647">
    <property type="entry name" value="HTH_TetR"/>
</dbReference>
<keyword evidence="8" id="KW-1185">Reference proteome</keyword>
<reference evidence="7 8" key="1">
    <citation type="submission" date="2020-04" db="EMBL/GenBank/DDBJ databases">
        <title>MicrobeNet Type strains.</title>
        <authorList>
            <person name="Nicholson A.C."/>
        </authorList>
    </citation>
    <scope>NUCLEOTIDE SEQUENCE [LARGE SCALE GENOMIC DNA]</scope>
    <source>
        <strain evidence="7 8">DSM 44960</strain>
    </source>
</reference>
<dbReference type="GO" id="GO:0003700">
    <property type="term" value="F:DNA-binding transcription factor activity"/>
    <property type="evidence" value="ECO:0007669"/>
    <property type="project" value="TreeGrafter"/>
</dbReference>
<evidence type="ECO:0000256" key="3">
    <source>
        <dbReference type="ARBA" id="ARBA00023163"/>
    </source>
</evidence>
<feature type="DNA-binding region" description="H-T-H motif" evidence="4">
    <location>
        <begin position="41"/>
        <end position="60"/>
    </location>
</feature>
<evidence type="ECO:0000256" key="4">
    <source>
        <dbReference type="PROSITE-ProRule" id="PRU00335"/>
    </source>
</evidence>
<sequence>MTKSDRTTTGDRTATRDKERTRRAILDAAEAVFTERGANVALADIAVAAGVTKSGLMHHFPHREALVNGVTEHILTRLHEEVRAQIDLSENRPGKFTRAYIRAFTGDSEYVKRVLAPTSLITTLGTSPEREALYERDARILADAFAADGLPHTRLLLIRYATEGLAVAAASPYLSDEDLEIARAELLAMTEVE</sequence>
<dbReference type="AlphaFoldDB" id="A0A846VZZ5"/>
<keyword evidence="2 4" id="KW-0238">DNA-binding</keyword>